<keyword evidence="1" id="KW-0472">Membrane</keyword>
<feature type="transmembrane region" description="Helical" evidence="1">
    <location>
        <begin position="581"/>
        <end position="603"/>
    </location>
</feature>
<gene>
    <name evidence="2" type="ORF">SCF082_LOCUS10387</name>
</gene>
<accession>A0ABP0J5V0</accession>
<name>A0ABP0J5V0_9DINO</name>
<evidence type="ECO:0000256" key="1">
    <source>
        <dbReference type="SAM" id="Phobius"/>
    </source>
</evidence>
<protein>
    <submittedName>
        <fullName evidence="2">Uncharacterized protein</fullName>
    </submittedName>
</protein>
<keyword evidence="1" id="KW-0812">Transmembrane</keyword>
<dbReference type="EMBL" id="CAXAMM010006069">
    <property type="protein sequence ID" value="CAK9009696.1"/>
    <property type="molecule type" value="Genomic_DNA"/>
</dbReference>
<reference evidence="2 3" key="1">
    <citation type="submission" date="2024-02" db="EMBL/GenBank/DDBJ databases">
        <authorList>
            <person name="Chen Y."/>
            <person name="Shah S."/>
            <person name="Dougan E. K."/>
            <person name="Thang M."/>
            <person name="Chan C."/>
        </authorList>
    </citation>
    <scope>NUCLEOTIDE SEQUENCE [LARGE SCALE GENOMIC DNA]</scope>
</reference>
<proteinExistence type="predicted"/>
<keyword evidence="1" id="KW-1133">Transmembrane helix</keyword>
<keyword evidence="3" id="KW-1185">Reference proteome</keyword>
<dbReference type="Proteomes" id="UP001642464">
    <property type="component" value="Unassembled WGS sequence"/>
</dbReference>
<comment type="caution">
    <text evidence="2">The sequence shown here is derived from an EMBL/GenBank/DDBJ whole genome shotgun (WGS) entry which is preliminary data.</text>
</comment>
<organism evidence="2 3">
    <name type="scientific">Durusdinium trenchii</name>
    <dbReference type="NCBI Taxonomy" id="1381693"/>
    <lineage>
        <taxon>Eukaryota</taxon>
        <taxon>Sar</taxon>
        <taxon>Alveolata</taxon>
        <taxon>Dinophyceae</taxon>
        <taxon>Suessiales</taxon>
        <taxon>Symbiodiniaceae</taxon>
        <taxon>Durusdinium</taxon>
    </lineage>
</organism>
<evidence type="ECO:0000313" key="2">
    <source>
        <dbReference type="EMBL" id="CAK9009696.1"/>
    </source>
</evidence>
<evidence type="ECO:0000313" key="3">
    <source>
        <dbReference type="Proteomes" id="UP001642464"/>
    </source>
</evidence>
<sequence length="625" mass="68364">MVPEPKVKRPRRTNTGGIAWALSEVRTQLETICDVEGVRELLDRFPNCVLLGGISARRELVAALLGETAVAQAAAAVLVQPGMRQPIAPEAEFWLRGVQNATQQALGQRLKLDSLRLRLSAAGCTNLDVIDLPEKCSNSHLVDVPLKIEVRQLKILILDEEMRVKHVGSNANLLVCLEPGPPLELCKRFDPKLSRTVLVGAAASNVSAGVDDSLPPSILCGPDAAGCLEERFANLCKERAPQWMSSLERLELRLLKSSKEARESEQKESTLELLTRARSAGFSFSRALQEVIQGTPGCNAGALTLEEELLDFARCAANGQCGAGDFLLGEDAAAAAAAVFGTFGGVEGYSAYLRNKVKIPGSDVALNGGASWRRLLAEVEVAVRLAHPPEDSIKNIAVAAICAGGTGVHGHQRWEDVSSKLMLTFAFEPLLQRLRYVAARVIWLLRHQKLAVSEWMSFLAEGPGARISSPLFTQHLTVMRSSPIVRDLVYDAYDGAVGAVGEQLMKNLTGTLTAACINPELMLRCRVVSLGFQRRRRTAGAELRTNCQQYWNDGLSITWQGRGIIKYLHSWIRGNLGNSMYYLRLTLVSISFCLLYCILYSYVLPLTFPIPITLVPGRKPKQSWT</sequence>